<dbReference type="EMBL" id="BAABJP010000002">
    <property type="protein sequence ID" value="GAA5147443.1"/>
    <property type="molecule type" value="Genomic_DNA"/>
</dbReference>
<evidence type="ECO:0000313" key="1">
    <source>
        <dbReference type="EMBL" id="GAA5147443.1"/>
    </source>
</evidence>
<name>A0ABP9PJB4_9PSEU</name>
<sequence>MASADRGVGERAGDVGLSAAGRAGNQQVTVLSDPAGLREVQDLGAVETAWAVEVDVLDTGLRA</sequence>
<comment type="caution">
    <text evidence="1">The sequence shown here is derived from an EMBL/GenBank/DDBJ whole genome shotgun (WGS) entry which is preliminary data.</text>
</comment>
<evidence type="ECO:0000313" key="2">
    <source>
        <dbReference type="Proteomes" id="UP001428817"/>
    </source>
</evidence>
<keyword evidence="2" id="KW-1185">Reference proteome</keyword>
<dbReference type="Proteomes" id="UP001428817">
    <property type="component" value="Unassembled WGS sequence"/>
</dbReference>
<gene>
    <name evidence="1" type="ORF">GCM10023321_08350</name>
</gene>
<organism evidence="1 2">
    <name type="scientific">Pseudonocardia eucalypti</name>
    <dbReference type="NCBI Taxonomy" id="648755"/>
    <lineage>
        <taxon>Bacteria</taxon>
        <taxon>Bacillati</taxon>
        <taxon>Actinomycetota</taxon>
        <taxon>Actinomycetes</taxon>
        <taxon>Pseudonocardiales</taxon>
        <taxon>Pseudonocardiaceae</taxon>
        <taxon>Pseudonocardia</taxon>
    </lineage>
</organism>
<proteinExistence type="predicted"/>
<accession>A0ABP9PJB4</accession>
<reference evidence="2" key="1">
    <citation type="journal article" date="2019" name="Int. J. Syst. Evol. Microbiol.">
        <title>The Global Catalogue of Microorganisms (GCM) 10K type strain sequencing project: providing services to taxonomists for standard genome sequencing and annotation.</title>
        <authorList>
            <consortium name="The Broad Institute Genomics Platform"/>
            <consortium name="The Broad Institute Genome Sequencing Center for Infectious Disease"/>
            <person name="Wu L."/>
            <person name="Ma J."/>
        </authorList>
    </citation>
    <scope>NUCLEOTIDE SEQUENCE [LARGE SCALE GENOMIC DNA]</scope>
    <source>
        <strain evidence="2">JCM 18303</strain>
    </source>
</reference>
<protein>
    <submittedName>
        <fullName evidence="1">Uncharacterized protein</fullName>
    </submittedName>
</protein>